<evidence type="ECO:0000256" key="1">
    <source>
        <dbReference type="ARBA" id="ARBA00004275"/>
    </source>
</evidence>
<proteinExistence type="inferred from homology"/>
<feature type="domain" description="AMP-binding enzyme C-terminal" evidence="5">
    <location>
        <begin position="448"/>
        <end position="524"/>
    </location>
</feature>
<dbReference type="InParanoid" id="E9GCZ4"/>
<dbReference type="PROSITE" id="PS00455">
    <property type="entry name" value="AMP_BINDING"/>
    <property type="match status" value="1"/>
</dbReference>
<dbReference type="Pfam" id="PF13193">
    <property type="entry name" value="AMP-binding_C"/>
    <property type="match status" value="1"/>
</dbReference>
<keyword evidence="3" id="KW-0576">Peroxisome</keyword>
<keyword evidence="7" id="KW-1185">Reference proteome</keyword>
<dbReference type="PhylomeDB" id="E9GCZ4"/>
<dbReference type="CDD" id="cd05911">
    <property type="entry name" value="Firefly_Luc_like"/>
    <property type="match status" value="1"/>
</dbReference>
<dbReference type="InterPro" id="IPR000873">
    <property type="entry name" value="AMP-dep_synth/lig_dom"/>
</dbReference>
<dbReference type="eggNOG" id="KOG1176">
    <property type="taxonomic scope" value="Eukaryota"/>
</dbReference>
<evidence type="ECO:0008006" key="8">
    <source>
        <dbReference type="Google" id="ProtNLM"/>
    </source>
</evidence>
<evidence type="ECO:0000259" key="4">
    <source>
        <dbReference type="Pfam" id="PF00501"/>
    </source>
</evidence>
<dbReference type="FunFam" id="3.30.300.30:FF:000007">
    <property type="entry name" value="4-coumarate--CoA ligase 2"/>
    <property type="match status" value="1"/>
</dbReference>
<dbReference type="GO" id="GO:0016405">
    <property type="term" value="F:CoA-ligase activity"/>
    <property type="evidence" value="ECO:0000318"/>
    <property type="project" value="GO_Central"/>
</dbReference>
<dbReference type="InterPro" id="IPR020845">
    <property type="entry name" value="AMP-binding_CS"/>
</dbReference>
<dbReference type="Gene3D" id="3.40.50.980">
    <property type="match status" value="2"/>
</dbReference>
<name>E9GCZ4_DAPPU</name>
<dbReference type="OrthoDB" id="10253869at2759"/>
<dbReference type="PANTHER" id="PTHR24096">
    <property type="entry name" value="LONG-CHAIN-FATTY-ACID--COA LIGASE"/>
    <property type="match status" value="1"/>
</dbReference>
<dbReference type="HOGENOM" id="CLU_000022_59_2_1"/>
<reference evidence="6 7" key="1">
    <citation type="journal article" date="2011" name="Science">
        <title>The ecoresponsive genome of Daphnia pulex.</title>
        <authorList>
            <person name="Colbourne J.K."/>
            <person name="Pfrender M.E."/>
            <person name="Gilbert D."/>
            <person name="Thomas W.K."/>
            <person name="Tucker A."/>
            <person name="Oakley T.H."/>
            <person name="Tokishita S."/>
            <person name="Aerts A."/>
            <person name="Arnold G.J."/>
            <person name="Basu M.K."/>
            <person name="Bauer D.J."/>
            <person name="Caceres C.E."/>
            <person name="Carmel L."/>
            <person name="Casola C."/>
            <person name="Choi J.H."/>
            <person name="Detter J.C."/>
            <person name="Dong Q."/>
            <person name="Dusheyko S."/>
            <person name="Eads B.D."/>
            <person name="Frohlich T."/>
            <person name="Geiler-Samerotte K.A."/>
            <person name="Gerlach D."/>
            <person name="Hatcher P."/>
            <person name="Jogdeo S."/>
            <person name="Krijgsveld J."/>
            <person name="Kriventseva E.V."/>
            <person name="Kultz D."/>
            <person name="Laforsch C."/>
            <person name="Lindquist E."/>
            <person name="Lopez J."/>
            <person name="Manak J.R."/>
            <person name="Muller J."/>
            <person name="Pangilinan J."/>
            <person name="Patwardhan R.P."/>
            <person name="Pitluck S."/>
            <person name="Pritham E.J."/>
            <person name="Rechtsteiner A."/>
            <person name="Rho M."/>
            <person name="Rogozin I.B."/>
            <person name="Sakarya O."/>
            <person name="Salamov A."/>
            <person name="Schaack S."/>
            <person name="Shapiro H."/>
            <person name="Shiga Y."/>
            <person name="Skalitzky C."/>
            <person name="Smith Z."/>
            <person name="Souvorov A."/>
            <person name="Sung W."/>
            <person name="Tang Z."/>
            <person name="Tsuchiya D."/>
            <person name="Tu H."/>
            <person name="Vos H."/>
            <person name="Wang M."/>
            <person name="Wolf Y.I."/>
            <person name="Yamagata H."/>
            <person name="Yamada T."/>
            <person name="Ye Y."/>
            <person name="Shaw J.R."/>
            <person name="Andrews J."/>
            <person name="Crease T.J."/>
            <person name="Tang H."/>
            <person name="Lucas S.M."/>
            <person name="Robertson H.M."/>
            <person name="Bork P."/>
            <person name="Koonin E.V."/>
            <person name="Zdobnov E.M."/>
            <person name="Grigoriev I.V."/>
            <person name="Lynch M."/>
            <person name="Boore J.L."/>
        </authorList>
    </citation>
    <scope>NUCLEOTIDE SEQUENCE [LARGE SCALE GENOMIC DNA]</scope>
</reference>
<evidence type="ECO:0000313" key="7">
    <source>
        <dbReference type="Proteomes" id="UP000000305"/>
    </source>
</evidence>
<dbReference type="Pfam" id="PF00501">
    <property type="entry name" value="AMP-binding"/>
    <property type="match status" value="1"/>
</dbReference>
<dbReference type="FunCoup" id="E9GCZ4">
    <property type="interactions" value="265"/>
</dbReference>
<dbReference type="KEGG" id="dpx:DAPPUDRAFT_316454"/>
<dbReference type="Gene3D" id="3.30.300.30">
    <property type="match status" value="1"/>
</dbReference>
<evidence type="ECO:0000259" key="5">
    <source>
        <dbReference type="Pfam" id="PF13193"/>
    </source>
</evidence>
<evidence type="ECO:0000256" key="3">
    <source>
        <dbReference type="ARBA" id="ARBA00023140"/>
    </source>
</evidence>
<dbReference type="GO" id="GO:0005777">
    <property type="term" value="C:peroxisome"/>
    <property type="evidence" value="ECO:0007669"/>
    <property type="project" value="UniProtKB-SubCell"/>
</dbReference>
<dbReference type="InterPro" id="IPR025110">
    <property type="entry name" value="AMP-bd_C"/>
</dbReference>
<dbReference type="PANTHER" id="PTHR24096:SF422">
    <property type="entry name" value="BCDNA.GH02901"/>
    <property type="match status" value="1"/>
</dbReference>
<dbReference type="EMBL" id="GL732539">
    <property type="protein sequence ID" value="EFX82640.1"/>
    <property type="molecule type" value="Genomic_DNA"/>
</dbReference>
<dbReference type="SUPFAM" id="SSF56801">
    <property type="entry name" value="Acetyl-CoA synthetase-like"/>
    <property type="match status" value="1"/>
</dbReference>
<comment type="subcellular location">
    <subcellularLocation>
        <location evidence="1">Peroxisome</location>
    </subcellularLocation>
</comment>
<organism evidence="6 7">
    <name type="scientific">Daphnia pulex</name>
    <name type="common">Water flea</name>
    <dbReference type="NCBI Taxonomy" id="6669"/>
    <lineage>
        <taxon>Eukaryota</taxon>
        <taxon>Metazoa</taxon>
        <taxon>Ecdysozoa</taxon>
        <taxon>Arthropoda</taxon>
        <taxon>Crustacea</taxon>
        <taxon>Branchiopoda</taxon>
        <taxon>Diplostraca</taxon>
        <taxon>Cladocera</taxon>
        <taxon>Anomopoda</taxon>
        <taxon>Daphniidae</taxon>
        <taxon>Daphnia</taxon>
    </lineage>
</organism>
<feature type="domain" description="AMP-dependent synthetase/ligase" evidence="4">
    <location>
        <begin position="37"/>
        <end position="397"/>
    </location>
</feature>
<comment type="similarity">
    <text evidence="2">Belongs to the ATP-dependent AMP-binding enzyme family.</text>
</comment>
<dbReference type="AlphaFoldDB" id="E9GCZ4"/>
<dbReference type="OMA" id="IPINPIY"/>
<dbReference type="Gene3D" id="2.30.38.10">
    <property type="entry name" value="Luciferase, Domain 3"/>
    <property type="match status" value="1"/>
</dbReference>
<protein>
    <recommendedName>
        <fullName evidence="8">4-coumarate--CoA ligase</fullName>
    </recommendedName>
</protein>
<accession>E9GCZ4</accession>
<sequence>MAQSYSFGKAIHVPQSFEAKLSVSNSKCPPPECGLTGRKYSYGKVRELVRRFGSALVRMGFRKGEVFGMILPNLPEFPIVLLGAAGIGMPVTTVNPTYTVGEIARQLQNSNTTVVVTIPQLTEALRQVAQLCPKLRRLVVLGNPEEGFTSIGELLQDSGDLFDEKIEIDPSMDTFVLPYSSGTTGLPKGVLLTNSNVTANIQQIEHPGTMKVSACPTTNCDASDLQEVFVCVLPFFHIYGMVSVMLTGLDHGAKLVTLPRFESESFLENVHQHRPTMLQLVPPLVSYLSVRPDLKLESFRRLHTIIIGAAPLGPAVANMLIERLGKPDLLMQEGYGMTETSSVTHLSPIVNNKIGSFGEPLSRTQVKVVDVETGESLGPGQQGEMCVRGPQMMKGYHNNEKATKETVDSDGWLHTGDIVYYDEENQFFVVDRLKELIKVKGLQVSPSELEDVIRRHSGVSDVAVIGVPDEIAGELPRAYVVKKKGVAVSKEDIAEFVDVKVAPHKKLKGGVVFLDSIPKTNTGKLLRRELKHLNTSLS</sequence>
<evidence type="ECO:0000313" key="6">
    <source>
        <dbReference type="EMBL" id="EFX82640.1"/>
    </source>
</evidence>
<dbReference type="InterPro" id="IPR045851">
    <property type="entry name" value="AMP-bd_C_sf"/>
</dbReference>
<dbReference type="STRING" id="6669.E9GCZ4"/>
<evidence type="ECO:0000256" key="2">
    <source>
        <dbReference type="ARBA" id="ARBA00006432"/>
    </source>
</evidence>
<dbReference type="Proteomes" id="UP000000305">
    <property type="component" value="Unassembled WGS sequence"/>
</dbReference>
<gene>
    <name evidence="6" type="ORF">DAPPUDRAFT_316454</name>
</gene>